<gene>
    <name evidence="1" type="ORF">Bca52824_035732</name>
</gene>
<comment type="caution">
    <text evidence="1">The sequence shown here is derived from an EMBL/GenBank/DDBJ whole genome shotgun (WGS) entry which is preliminary data.</text>
</comment>
<name>A0A8X7S5W8_BRACI</name>
<evidence type="ECO:0008006" key="3">
    <source>
        <dbReference type="Google" id="ProtNLM"/>
    </source>
</evidence>
<proteinExistence type="predicted"/>
<reference evidence="1 2" key="1">
    <citation type="submission" date="2020-02" db="EMBL/GenBank/DDBJ databases">
        <authorList>
            <person name="Ma Q."/>
            <person name="Huang Y."/>
            <person name="Song X."/>
            <person name="Pei D."/>
        </authorList>
    </citation>
    <scope>NUCLEOTIDE SEQUENCE [LARGE SCALE GENOMIC DNA]</scope>
    <source>
        <strain evidence="1">Sxm20200214</strain>
        <tissue evidence="1">Leaf</tissue>
    </source>
</reference>
<sequence length="146" mass="16254">MALFGSIHNTRVHLPRFWKARNVKKSGETINVDMVLLDEKNIHASRLNTFRRHLSEVSIHFKDGTFAEKTDSEKDIPPVFNHEQLLALANTNRQLPDIVGEVVAIKNNHVTHGAQRVIVTLRIERGAYPTSAGTATSGVIEGAQPQ</sequence>
<accession>A0A8X7S5W8</accession>
<dbReference type="EMBL" id="JAAMPC010000008">
    <property type="protein sequence ID" value="KAG2299260.1"/>
    <property type="molecule type" value="Genomic_DNA"/>
</dbReference>
<organism evidence="1 2">
    <name type="scientific">Brassica carinata</name>
    <name type="common">Ethiopian mustard</name>
    <name type="synonym">Abyssinian cabbage</name>
    <dbReference type="NCBI Taxonomy" id="52824"/>
    <lineage>
        <taxon>Eukaryota</taxon>
        <taxon>Viridiplantae</taxon>
        <taxon>Streptophyta</taxon>
        <taxon>Embryophyta</taxon>
        <taxon>Tracheophyta</taxon>
        <taxon>Spermatophyta</taxon>
        <taxon>Magnoliopsida</taxon>
        <taxon>eudicotyledons</taxon>
        <taxon>Gunneridae</taxon>
        <taxon>Pentapetalae</taxon>
        <taxon>rosids</taxon>
        <taxon>malvids</taxon>
        <taxon>Brassicales</taxon>
        <taxon>Brassicaceae</taxon>
        <taxon>Brassiceae</taxon>
        <taxon>Brassica</taxon>
    </lineage>
</organism>
<evidence type="ECO:0000313" key="1">
    <source>
        <dbReference type="EMBL" id="KAG2299260.1"/>
    </source>
</evidence>
<keyword evidence="2" id="KW-1185">Reference proteome</keyword>
<protein>
    <recommendedName>
        <fullName evidence="3">DUF223 domain-containing protein</fullName>
    </recommendedName>
</protein>
<dbReference type="AlphaFoldDB" id="A0A8X7S5W8"/>
<dbReference type="Proteomes" id="UP000886595">
    <property type="component" value="Unassembled WGS sequence"/>
</dbReference>
<dbReference type="OrthoDB" id="1110184at2759"/>
<evidence type="ECO:0000313" key="2">
    <source>
        <dbReference type="Proteomes" id="UP000886595"/>
    </source>
</evidence>